<keyword evidence="4" id="KW-1185">Reference proteome</keyword>
<reference evidence="3" key="1">
    <citation type="submission" date="2023-06" db="EMBL/GenBank/DDBJ databases">
        <authorList>
            <person name="Jiang Y."/>
            <person name="Liu Q."/>
        </authorList>
    </citation>
    <scope>NUCLEOTIDE SEQUENCE</scope>
    <source>
        <strain evidence="3">CGMCC 1.12089</strain>
    </source>
</reference>
<protein>
    <submittedName>
        <fullName evidence="3">DUF2242 domain-containing protein</fullName>
    </submittedName>
</protein>
<comment type="caution">
    <text evidence="3">The sequence shown here is derived from an EMBL/GenBank/DDBJ whole genome shotgun (WGS) entry which is preliminary data.</text>
</comment>
<dbReference type="RefSeq" id="WP_286662070.1">
    <property type="nucleotide sequence ID" value="NZ_JASZYV010000005.1"/>
</dbReference>
<keyword evidence="2" id="KW-0732">Signal</keyword>
<dbReference type="InterPro" id="IPR018718">
    <property type="entry name" value="DUF2242"/>
</dbReference>
<sequence length="230" mass="24286">MTTHLTRRSPVALRAAAAVAALGMLAACGTSKEERLAAYQPEKFSSTNAHSRSFPASEAKTCEAARRAMLSQGYQVKAATGEEVSGNKSFQPDPEVHMEVQLRVVCAPEAKAAKAATSDQKQSSTAFVSALQDRYGIKKVNNSASVGVGVLGSFSLPYSSSEDAMVKLASETVSDEQFYDRFYALMDRYLTVEGPDPEPPKPLAARTDANAKETASGAPAEAGASSQSKP</sequence>
<evidence type="ECO:0000256" key="2">
    <source>
        <dbReference type="SAM" id="SignalP"/>
    </source>
</evidence>
<proteinExistence type="predicted"/>
<evidence type="ECO:0000256" key="1">
    <source>
        <dbReference type="SAM" id="MobiDB-lite"/>
    </source>
</evidence>
<feature type="chain" id="PRO_5047452988" evidence="2">
    <location>
        <begin position="27"/>
        <end position="230"/>
    </location>
</feature>
<accession>A0ABT7NGJ1</accession>
<dbReference type="PROSITE" id="PS51257">
    <property type="entry name" value="PROKAR_LIPOPROTEIN"/>
    <property type="match status" value="1"/>
</dbReference>
<dbReference type="EMBL" id="JASZYV010000005">
    <property type="protein sequence ID" value="MDM0046955.1"/>
    <property type="molecule type" value="Genomic_DNA"/>
</dbReference>
<dbReference type="Proteomes" id="UP001174908">
    <property type="component" value="Unassembled WGS sequence"/>
</dbReference>
<evidence type="ECO:0000313" key="3">
    <source>
        <dbReference type="EMBL" id="MDM0046955.1"/>
    </source>
</evidence>
<name>A0ABT7NGJ1_9BURK</name>
<organism evidence="3 4">
    <name type="scientific">Variovorax dokdonensis</name>
    <dbReference type="NCBI Taxonomy" id="344883"/>
    <lineage>
        <taxon>Bacteria</taxon>
        <taxon>Pseudomonadati</taxon>
        <taxon>Pseudomonadota</taxon>
        <taxon>Betaproteobacteria</taxon>
        <taxon>Burkholderiales</taxon>
        <taxon>Comamonadaceae</taxon>
        <taxon>Variovorax</taxon>
    </lineage>
</organism>
<feature type="compositionally biased region" description="Low complexity" evidence="1">
    <location>
        <begin position="215"/>
        <end position="230"/>
    </location>
</feature>
<feature type="region of interest" description="Disordered" evidence="1">
    <location>
        <begin position="191"/>
        <end position="230"/>
    </location>
</feature>
<feature type="signal peptide" evidence="2">
    <location>
        <begin position="1"/>
        <end position="26"/>
    </location>
</feature>
<gene>
    <name evidence="3" type="ORF">QTH91_20860</name>
</gene>
<evidence type="ECO:0000313" key="4">
    <source>
        <dbReference type="Proteomes" id="UP001174908"/>
    </source>
</evidence>
<dbReference type="Pfam" id="PF10001">
    <property type="entry name" value="DUF2242"/>
    <property type="match status" value="1"/>
</dbReference>